<dbReference type="Gene3D" id="2.60.40.10">
    <property type="entry name" value="Immunoglobulins"/>
    <property type="match status" value="1"/>
</dbReference>
<dbReference type="EMBL" id="JAMKFB020000009">
    <property type="protein sequence ID" value="KAL0184569.1"/>
    <property type="molecule type" value="Genomic_DNA"/>
</dbReference>
<keyword evidence="3" id="KW-1185">Reference proteome</keyword>
<evidence type="ECO:0000259" key="1">
    <source>
        <dbReference type="Pfam" id="PF07686"/>
    </source>
</evidence>
<evidence type="ECO:0000313" key="2">
    <source>
        <dbReference type="EMBL" id="KAL0184569.1"/>
    </source>
</evidence>
<dbReference type="AlphaFoldDB" id="A0ABD0QEE9"/>
<feature type="domain" description="Immunoglobulin V-set" evidence="1">
    <location>
        <begin position="7"/>
        <end position="48"/>
    </location>
</feature>
<feature type="non-terminal residue" evidence="2">
    <location>
        <position position="50"/>
    </location>
</feature>
<comment type="caution">
    <text evidence="2">The sequence shown here is derived from an EMBL/GenBank/DDBJ whole genome shotgun (WGS) entry which is preliminary data.</text>
</comment>
<sequence>TQLFLTSDERNCSLLIRNISTEDAGVYICHALASVDKKVYSRKTTEVNLT</sequence>
<accession>A0ABD0QEE9</accession>
<evidence type="ECO:0000313" key="3">
    <source>
        <dbReference type="Proteomes" id="UP001529510"/>
    </source>
</evidence>
<dbReference type="InterPro" id="IPR013783">
    <property type="entry name" value="Ig-like_fold"/>
</dbReference>
<feature type="non-terminal residue" evidence="2">
    <location>
        <position position="1"/>
    </location>
</feature>
<dbReference type="Proteomes" id="UP001529510">
    <property type="component" value="Unassembled WGS sequence"/>
</dbReference>
<dbReference type="Pfam" id="PF07686">
    <property type="entry name" value="V-set"/>
    <property type="match status" value="1"/>
</dbReference>
<organism evidence="2 3">
    <name type="scientific">Cirrhinus mrigala</name>
    <name type="common">Mrigala</name>
    <dbReference type="NCBI Taxonomy" id="683832"/>
    <lineage>
        <taxon>Eukaryota</taxon>
        <taxon>Metazoa</taxon>
        <taxon>Chordata</taxon>
        <taxon>Craniata</taxon>
        <taxon>Vertebrata</taxon>
        <taxon>Euteleostomi</taxon>
        <taxon>Actinopterygii</taxon>
        <taxon>Neopterygii</taxon>
        <taxon>Teleostei</taxon>
        <taxon>Ostariophysi</taxon>
        <taxon>Cypriniformes</taxon>
        <taxon>Cyprinidae</taxon>
        <taxon>Labeoninae</taxon>
        <taxon>Labeonini</taxon>
        <taxon>Cirrhinus</taxon>
    </lineage>
</organism>
<dbReference type="SUPFAM" id="SSF48726">
    <property type="entry name" value="Immunoglobulin"/>
    <property type="match status" value="1"/>
</dbReference>
<gene>
    <name evidence="2" type="ORF">M9458_020265</name>
</gene>
<protein>
    <recommendedName>
        <fullName evidence="1">Immunoglobulin V-set domain-containing protein</fullName>
    </recommendedName>
</protein>
<name>A0ABD0QEE9_CIRMR</name>
<reference evidence="2 3" key="1">
    <citation type="submission" date="2024-05" db="EMBL/GenBank/DDBJ databases">
        <title>Genome sequencing and assembly of Indian major carp, Cirrhinus mrigala (Hamilton, 1822).</title>
        <authorList>
            <person name="Mohindra V."/>
            <person name="Chowdhury L.M."/>
            <person name="Lal K."/>
            <person name="Jena J.K."/>
        </authorList>
    </citation>
    <scope>NUCLEOTIDE SEQUENCE [LARGE SCALE GENOMIC DNA]</scope>
    <source>
        <strain evidence="2">CM1030</strain>
        <tissue evidence="2">Blood</tissue>
    </source>
</reference>
<dbReference type="InterPro" id="IPR013106">
    <property type="entry name" value="Ig_V-set"/>
</dbReference>
<dbReference type="InterPro" id="IPR036179">
    <property type="entry name" value="Ig-like_dom_sf"/>
</dbReference>
<proteinExistence type="predicted"/>